<keyword evidence="2 4" id="KW-0863">Zinc-finger</keyword>
<dbReference type="Pfam" id="PF01753">
    <property type="entry name" value="zf-MYND"/>
    <property type="match status" value="1"/>
</dbReference>
<dbReference type="AlphaFoldDB" id="A0A9P4HJT4"/>
<dbReference type="InterPro" id="IPR002893">
    <property type="entry name" value="Znf_MYND"/>
</dbReference>
<gene>
    <name evidence="7" type="ORF">EK21DRAFT_106534</name>
</gene>
<evidence type="ECO:0000259" key="6">
    <source>
        <dbReference type="PROSITE" id="PS50865"/>
    </source>
</evidence>
<keyword evidence="1" id="KW-0479">Metal-binding</keyword>
<dbReference type="PROSITE" id="PS50865">
    <property type="entry name" value="ZF_MYND_2"/>
    <property type="match status" value="1"/>
</dbReference>
<dbReference type="GO" id="GO:0008270">
    <property type="term" value="F:zinc ion binding"/>
    <property type="evidence" value="ECO:0007669"/>
    <property type="project" value="UniProtKB-KW"/>
</dbReference>
<keyword evidence="8" id="KW-1185">Reference proteome</keyword>
<dbReference type="EMBL" id="ML978156">
    <property type="protein sequence ID" value="KAF2035683.1"/>
    <property type="molecule type" value="Genomic_DNA"/>
</dbReference>
<proteinExistence type="predicted"/>
<reference evidence="7" key="1">
    <citation type="journal article" date="2020" name="Stud. Mycol.">
        <title>101 Dothideomycetes genomes: a test case for predicting lifestyles and emergence of pathogens.</title>
        <authorList>
            <person name="Haridas S."/>
            <person name="Albert R."/>
            <person name="Binder M."/>
            <person name="Bloem J."/>
            <person name="Labutti K."/>
            <person name="Salamov A."/>
            <person name="Andreopoulos B."/>
            <person name="Baker S."/>
            <person name="Barry K."/>
            <person name="Bills G."/>
            <person name="Bluhm B."/>
            <person name="Cannon C."/>
            <person name="Castanera R."/>
            <person name="Culley D."/>
            <person name="Daum C."/>
            <person name="Ezra D."/>
            <person name="Gonzalez J."/>
            <person name="Henrissat B."/>
            <person name="Kuo A."/>
            <person name="Liang C."/>
            <person name="Lipzen A."/>
            <person name="Lutzoni F."/>
            <person name="Magnuson J."/>
            <person name="Mondo S."/>
            <person name="Nolan M."/>
            <person name="Ohm R."/>
            <person name="Pangilinan J."/>
            <person name="Park H.-J."/>
            <person name="Ramirez L."/>
            <person name="Alfaro M."/>
            <person name="Sun H."/>
            <person name="Tritt A."/>
            <person name="Yoshinaga Y."/>
            <person name="Zwiers L.-H."/>
            <person name="Turgeon B."/>
            <person name="Goodwin S."/>
            <person name="Spatafora J."/>
            <person name="Crous P."/>
            <person name="Grigoriev I."/>
        </authorList>
    </citation>
    <scope>NUCLEOTIDE SEQUENCE</scope>
    <source>
        <strain evidence="7">CBS 110217</strain>
    </source>
</reference>
<protein>
    <recommendedName>
        <fullName evidence="6">MYND-type domain-containing protein</fullName>
    </recommendedName>
</protein>
<evidence type="ECO:0000256" key="1">
    <source>
        <dbReference type="ARBA" id="ARBA00022723"/>
    </source>
</evidence>
<name>A0A9P4HJT4_9PLEO</name>
<keyword evidence="3" id="KW-0862">Zinc</keyword>
<evidence type="ECO:0000313" key="8">
    <source>
        <dbReference type="Proteomes" id="UP000799777"/>
    </source>
</evidence>
<sequence>MVKTKVKHFEGGNEIPLTLKSHTQDVSFKEEEEPTGPSTKPTTTLCSMCEQPWRFICKLCGSSRYCSKTCQVGDRPAHKLLCPTFQKFDVAQAPPNGYRAIHFPEFDEGPRFVWLQVEPGPDGAIDLRKCGFFLRNTWKAVLLSVLSRNEFFHRYHEPIRLVVMGFHKPDGKADMAGEPTKSVRKIGNHMSNFFRGPLLFHIREKHIDMMDFRHIVDSLRLSAWHLYQQELDKTGVEFVRINCLGDVVIGGHHLLEGFKCDPSILSGLSKYAIPVAEKLGLPLLVFDAPDVLSVPWRGRHMRGNPHFTWDMNISHTILNPSQWFQPTGTLFVCRQDFQPLATVEVGALIHYCWWLSKAWSVRPAEDHGSDLDKDRDIWQELDVQYSWCYDKIMNGAKRDMYLQISKRLLHSFKAPIKDGKPEDPDRFEFGLYDGLVRPAP</sequence>
<feature type="domain" description="MYND-type" evidence="6">
    <location>
        <begin position="46"/>
        <end position="82"/>
    </location>
</feature>
<accession>A0A9P4HJT4</accession>
<evidence type="ECO:0000256" key="2">
    <source>
        <dbReference type="ARBA" id="ARBA00022771"/>
    </source>
</evidence>
<organism evidence="7 8">
    <name type="scientific">Setomelanomma holmii</name>
    <dbReference type="NCBI Taxonomy" id="210430"/>
    <lineage>
        <taxon>Eukaryota</taxon>
        <taxon>Fungi</taxon>
        <taxon>Dikarya</taxon>
        <taxon>Ascomycota</taxon>
        <taxon>Pezizomycotina</taxon>
        <taxon>Dothideomycetes</taxon>
        <taxon>Pleosporomycetidae</taxon>
        <taxon>Pleosporales</taxon>
        <taxon>Pleosporineae</taxon>
        <taxon>Phaeosphaeriaceae</taxon>
        <taxon>Setomelanomma</taxon>
    </lineage>
</organism>
<evidence type="ECO:0000256" key="5">
    <source>
        <dbReference type="SAM" id="MobiDB-lite"/>
    </source>
</evidence>
<dbReference type="Gene3D" id="6.10.140.2220">
    <property type="match status" value="1"/>
</dbReference>
<evidence type="ECO:0000256" key="3">
    <source>
        <dbReference type="ARBA" id="ARBA00022833"/>
    </source>
</evidence>
<dbReference type="OrthoDB" id="437457at2759"/>
<feature type="region of interest" description="Disordered" evidence="5">
    <location>
        <begin position="20"/>
        <end position="41"/>
    </location>
</feature>
<evidence type="ECO:0000256" key="4">
    <source>
        <dbReference type="PROSITE-ProRule" id="PRU00134"/>
    </source>
</evidence>
<comment type="caution">
    <text evidence="7">The sequence shown here is derived from an EMBL/GenBank/DDBJ whole genome shotgun (WGS) entry which is preliminary data.</text>
</comment>
<evidence type="ECO:0000313" key="7">
    <source>
        <dbReference type="EMBL" id="KAF2035683.1"/>
    </source>
</evidence>
<dbReference type="SUPFAM" id="SSF144232">
    <property type="entry name" value="HIT/MYND zinc finger-like"/>
    <property type="match status" value="1"/>
</dbReference>
<dbReference type="PROSITE" id="PS01360">
    <property type="entry name" value="ZF_MYND_1"/>
    <property type="match status" value="1"/>
</dbReference>
<dbReference type="Proteomes" id="UP000799777">
    <property type="component" value="Unassembled WGS sequence"/>
</dbReference>